<dbReference type="KEGG" id="cmiu:B1H56_13970"/>
<evidence type="ECO:0000256" key="1">
    <source>
        <dbReference type="SAM" id="Phobius"/>
    </source>
</evidence>
<comment type="caution">
    <text evidence="2">The sequence shown here is derived from an EMBL/GenBank/DDBJ whole genome shotgun (WGS) entry which is preliminary data.</text>
</comment>
<accession>A0A136Q701</accession>
<keyword evidence="3" id="KW-1185">Reference proteome</keyword>
<dbReference type="RefSeq" id="WP_066523080.1">
    <property type="nucleotide sequence ID" value="NZ_CABMOF010000012.1"/>
</dbReference>
<keyword evidence="1" id="KW-1133">Transmembrane helix</keyword>
<organism evidence="2 3">
    <name type="scientific">Christensenella minuta</name>
    <dbReference type="NCBI Taxonomy" id="626937"/>
    <lineage>
        <taxon>Bacteria</taxon>
        <taxon>Bacillati</taxon>
        <taxon>Bacillota</taxon>
        <taxon>Clostridia</taxon>
        <taxon>Christensenellales</taxon>
        <taxon>Christensenellaceae</taxon>
        <taxon>Christensenella</taxon>
    </lineage>
</organism>
<keyword evidence="1" id="KW-0472">Membrane</keyword>
<reference evidence="2 3" key="1">
    <citation type="submission" date="2016-02" db="EMBL/GenBank/DDBJ databases">
        <authorList>
            <person name="Wen L."/>
            <person name="He K."/>
            <person name="Yang H."/>
        </authorList>
    </citation>
    <scope>NUCLEOTIDE SEQUENCE [LARGE SCALE GENOMIC DNA]</scope>
    <source>
        <strain evidence="2 3">DSM 22607</strain>
    </source>
</reference>
<name>A0A136Q701_9FIRM</name>
<dbReference type="EMBL" id="LSZW01000046">
    <property type="protein sequence ID" value="KXK66346.1"/>
    <property type="molecule type" value="Genomic_DNA"/>
</dbReference>
<dbReference type="STRING" id="626937.HMPREF3293_00750"/>
<dbReference type="AlphaFoldDB" id="A0A136Q701"/>
<dbReference type="Proteomes" id="UP000070366">
    <property type="component" value="Unassembled WGS sequence"/>
</dbReference>
<dbReference type="OrthoDB" id="9975904at2"/>
<gene>
    <name evidence="2" type="ORF">HMPREF3293_00750</name>
</gene>
<feature type="transmembrane region" description="Helical" evidence="1">
    <location>
        <begin position="21"/>
        <end position="41"/>
    </location>
</feature>
<proteinExistence type="predicted"/>
<evidence type="ECO:0000313" key="2">
    <source>
        <dbReference type="EMBL" id="KXK66346.1"/>
    </source>
</evidence>
<evidence type="ECO:0008006" key="4">
    <source>
        <dbReference type="Google" id="ProtNLM"/>
    </source>
</evidence>
<sequence length="198" mass="23281">MEKEKYLLTLFIYALKRKETISINTLFRCVYIYMVAIDYLYGTNDFKQEIVIDSTIGVGEYSELYAALKELNSEGYISSTDVILTVNPILTQFIEELADSSTKARKDLNSIMYFVDILSSYSEDVILSIFFNEPNFKEAMNRNQETVSLKNNKLRTLLEEFEKLSNDNYEKNLDKYDVFTSWLDYIFEKYLYGKKQNV</sequence>
<evidence type="ECO:0000313" key="3">
    <source>
        <dbReference type="Proteomes" id="UP000070366"/>
    </source>
</evidence>
<keyword evidence="1" id="KW-0812">Transmembrane</keyword>
<protein>
    <recommendedName>
        <fullName evidence="4">Antitoxin SocA-like Panacea domain-containing protein</fullName>
    </recommendedName>
</protein>